<evidence type="ECO:0000256" key="1">
    <source>
        <dbReference type="ARBA" id="ARBA00004395"/>
    </source>
</evidence>
<sequence>MLSIPKQYEVFLGDRFDANAYAAAILNGQPYRSSSSALVDNPPAAAAPDRQRQAREDVTAALNRLNAGIDDLNRQIKDQVARHHDELLSQAARVTTVDESLRQVRQGLSEVEGGISRLQRKIQTPYEQLSAALDQLDRLRRASSLVRSTDRFLTLARRLDSLMSDWEASTSSDIPKTLKNERLQTLVPEAALSLTKLERLTNTTSDATIDEDEQQNVMTVRTVAQLSPRIAESREKVVRQMEDMIQDGLANLDHAMLGAALQAAHNFGLMSTIVTTLIVDLSDAIASRIRNAFDVASMAKEAGATDAPSGLSAAPAFVYKSRARTEPTPQNLAQFSQALWGRLQSLTDDMAGCCIKVYTLEKVMKYKQSPETQKTFLEEAMRTLEQRPTHTFWTTLSQMLERQSNEASSASGFVQQTLSASYPRLLRLMHTFLSTVSLATDSTYTSTQQTPETVLLIRALGVFEVQYISKATTRMSEALSAAVAGGSRSPPGAREGLALARSLLNELDVARFDPLLVVSMAKAAGQIAENFTRRTESMTQRDPMSITMTSNRINQAQSINVELTNALYHFYMPLNQALDQSLQSVKQLLLTSVSRAQRQAQSTLGPLWQMLRQELRDYLSRLHDENFAKTANEVQAGGDPSRPMTTVLEILTFSRDLLASLRCDALRREWALDLARFTVRRFSVHIALLRPVNESGQLQIATDMTSLEFSVSQLLGESRLSLGDLGQDFNDLRALRPLIFTPSEQLSTSETEGNLKELTLLLAMARSDVPLPHSLSRTPISQFVDQYLQASSDDRAQLVTSTLAAAEADYADSVARLRTML</sequence>
<accession>G7DUV4</accession>
<dbReference type="EMBL" id="BABT02000032">
    <property type="protein sequence ID" value="GAA94364.1"/>
    <property type="molecule type" value="Genomic_DNA"/>
</dbReference>
<proteinExistence type="predicted"/>
<dbReference type="OMA" id="MMVEYFE"/>
<dbReference type="Pfam" id="PF10392">
    <property type="entry name" value="COG5_N"/>
    <property type="match status" value="1"/>
</dbReference>
<evidence type="ECO:0000256" key="3">
    <source>
        <dbReference type="ARBA" id="ARBA00023034"/>
    </source>
</evidence>
<reference evidence="9 10" key="2">
    <citation type="journal article" date="2012" name="Open Biol.">
        <title>Characteristics of nucleosomes and linker DNA regions on the genome of the basidiomycete Mixia osmundae revealed by mono- and dinucleosome mapping.</title>
        <authorList>
            <person name="Nishida H."/>
            <person name="Kondo S."/>
            <person name="Matsumoto T."/>
            <person name="Suzuki Y."/>
            <person name="Yoshikawa H."/>
            <person name="Taylor T.D."/>
            <person name="Sugiyama J."/>
        </authorList>
    </citation>
    <scope>NUCLEOTIDE SEQUENCE [LARGE SCALE GENOMIC DNA]</scope>
    <source>
        <strain evidence="10">CBS 9802 / IAM 14324 / JCM 22182 / KY 12970</strain>
    </source>
</reference>
<dbReference type="Pfam" id="PF20649">
    <property type="entry name" value="COG5_C"/>
    <property type="match status" value="1"/>
</dbReference>
<dbReference type="eggNOG" id="KOG2211">
    <property type="taxonomic scope" value="Eukaryota"/>
</dbReference>
<evidence type="ECO:0000259" key="8">
    <source>
        <dbReference type="Pfam" id="PF20649"/>
    </source>
</evidence>
<dbReference type="InterPro" id="IPR049176">
    <property type="entry name" value="COG5_N"/>
</dbReference>
<keyword evidence="4" id="KW-0472">Membrane</keyword>
<keyword evidence="5" id="KW-0175">Coiled coil</keyword>
<dbReference type="InParanoid" id="G7DUV4"/>
<dbReference type="GO" id="GO:0000139">
    <property type="term" value="C:Golgi membrane"/>
    <property type="evidence" value="ECO:0007669"/>
    <property type="project" value="UniProtKB-SubCell"/>
</dbReference>
<dbReference type="PANTHER" id="PTHR13228:SF3">
    <property type="entry name" value="CONSERVED OLIGOMERIC GOLGI COMPLEX SUBUNIT 5"/>
    <property type="match status" value="1"/>
</dbReference>
<feature type="region of interest" description="Disordered" evidence="6">
    <location>
        <begin position="32"/>
        <end position="53"/>
    </location>
</feature>
<dbReference type="InterPro" id="IPR048485">
    <property type="entry name" value="COG5_helical"/>
</dbReference>
<name>G7DUV4_MIXOS</name>
<evidence type="ECO:0000256" key="4">
    <source>
        <dbReference type="ARBA" id="ARBA00023136"/>
    </source>
</evidence>
<dbReference type="GO" id="GO:0017119">
    <property type="term" value="C:Golgi transport complex"/>
    <property type="evidence" value="ECO:0007669"/>
    <property type="project" value="InterPro"/>
</dbReference>
<evidence type="ECO:0000259" key="7">
    <source>
        <dbReference type="Pfam" id="PF10392"/>
    </source>
</evidence>
<dbReference type="InterPro" id="IPR019465">
    <property type="entry name" value="Cog5"/>
</dbReference>
<keyword evidence="3" id="KW-0333">Golgi apparatus</keyword>
<feature type="coiled-coil region" evidence="5">
    <location>
        <begin position="55"/>
        <end position="82"/>
    </location>
</feature>
<evidence type="ECO:0000256" key="5">
    <source>
        <dbReference type="SAM" id="Coils"/>
    </source>
</evidence>
<dbReference type="AlphaFoldDB" id="G7DUV4"/>
<comment type="subcellular location">
    <subcellularLocation>
        <location evidence="1">Golgi apparatus membrane</location>
        <topology evidence="1">Peripheral membrane protein</topology>
    </subcellularLocation>
</comment>
<organism evidence="9 10">
    <name type="scientific">Mixia osmundae (strain CBS 9802 / IAM 14324 / JCM 22182 / KY 12970)</name>
    <dbReference type="NCBI Taxonomy" id="764103"/>
    <lineage>
        <taxon>Eukaryota</taxon>
        <taxon>Fungi</taxon>
        <taxon>Dikarya</taxon>
        <taxon>Basidiomycota</taxon>
        <taxon>Pucciniomycotina</taxon>
        <taxon>Mixiomycetes</taxon>
        <taxon>Mixiales</taxon>
        <taxon>Mixiaceae</taxon>
        <taxon>Mixia</taxon>
    </lineage>
</organism>
<dbReference type="Proteomes" id="UP000009131">
    <property type="component" value="Unassembled WGS sequence"/>
</dbReference>
<reference evidence="9 10" key="1">
    <citation type="journal article" date="2011" name="J. Gen. Appl. Microbiol.">
        <title>Draft genome sequencing of the enigmatic basidiomycete Mixia osmundae.</title>
        <authorList>
            <person name="Nishida H."/>
            <person name="Nagatsuka Y."/>
            <person name="Sugiyama J."/>
        </authorList>
    </citation>
    <scope>NUCLEOTIDE SEQUENCE [LARGE SCALE GENOMIC DNA]</scope>
    <source>
        <strain evidence="10">CBS 9802 / IAM 14324 / JCM 22182 / KY 12970</strain>
    </source>
</reference>
<dbReference type="PANTHER" id="PTHR13228">
    <property type="entry name" value="CONSERVED OLIGOMERIC GOLGI COMPLEX COMPONENT 5"/>
    <property type="match status" value="1"/>
</dbReference>
<protein>
    <recommendedName>
        <fullName evidence="2">Conserved oligomeric Golgi complex subunit 5</fullName>
    </recommendedName>
</protein>
<dbReference type="GO" id="GO:0006891">
    <property type="term" value="P:intra-Golgi vesicle-mediated transport"/>
    <property type="evidence" value="ECO:0007669"/>
    <property type="project" value="InterPro"/>
</dbReference>
<keyword evidence="10" id="KW-1185">Reference proteome</keyword>
<dbReference type="OrthoDB" id="18786at2759"/>
<evidence type="ECO:0000313" key="9">
    <source>
        <dbReference type="EMBL" id="GAA94364.1"/>
    </source>
</evidence>
<dbReference type="RefSeq" id="XP_014565984.1">
    <property type="nucleotide sequence ID" value="XM_014710498.1"/>
</dbReference>
<gene>
    <name evidence="9" type="primary">Mo01015</name>
    <name evidence="9" type="ORF">E5Q_01015</name>
</gene>
<evidence type="ECO:0000256" key="6">
    <source>
        <dbReference type="SAM" id="MobiDB-lite"/>
    </source>
</evidence>
<evidence type="ECO:0000256" key="2">
    <source>
        <dbReference type="ARBA" id="ARBA00020974"/>
    </source>
</evidence>
<comment type="caution">
    <text evidence="9">The sequence shown here is derived from an EMBL/GenBank/DDBJ whole genome shotgun (WGS) entry which is preliminary data.</text>
</comment>
<dbReference type="HOGENOM" id="CLU_009839_0_0_1"/>
<feature type="domain" description="Conserved oligomeric Golgi complex subunit 5 N-terminal" evidence="7">
    <location>
        <begin position="9"/>
        <end position="159"/>
    </location>
</feature>
<evidence type="ECO:0000313" key="10">
    <source>
        <dbReference type="Proteomes" id="UP000009131"/>
    </source>
</evidence>
<dbReference type="STRING" id="764103.G7DUV4"/>
<feature type="domain" description="Conserved oligomeric Golgi complex subunit 5 helical" evidence="8">
    <location>
        <begin position="220"/>
        <end position="432"/>
    </location>
</feature>